<dbReference type="VEuPathDB" id="CryptoDB:Vbra_2048"/>
<organism evidence="1 2">
    <name type="scientific">Vitrella brassicaformis (strain CCMP3155)</name>
    <dbReference type="NCBI Taxonomy" id="1169540"/>
    <lineage>
        <taxon>Eukaryota</taxon>
        <taxon>Sar</taxon>
        <taxon>Alveolata</taxon>
        <taxon>Colpodellida</taxon>
        <taxon>Vitrellaceae</taxon>
        <taxon>Vitrella</taxon>
    </lineage>
</organism>
<dbReference type="AlphaFoldDB" id="A0A0G4EG25"/>
<name>A0A0G4EG25_VITBC</name>
<dbReference type="Proteomes" id="UP000041254">
    <property type="component" value="Unassembled WGS sequence"/>
</dbReference>
<dbReference type="InParanoid" id="A0A0G4EG25"/>
<gene>
    <name evidence="1" type="ORF">Vbra_2048</name>
</gene>
<proteinExistence type="predicted"/>
<sequence length="166" mass="17794">MVVGTFDGRVGSGDLGVARDLLVGDDLNVRDSAFVGDNLRVRGRLSVRDKITTDSIITSEIELREPEPGSRAPVMRAGGNIVVGDDSFQAEEVPRSARTNSVVVQNFVVADRMLVGDGGTFRMRSGDINVGRLLRVRTIRASSTIQSLTRIVAGETCSCGSQTITR</sequence>
<reference evidence="1 2" key="1">
    <citation type="submission" date="2014-11" db="EMBL/GenBank/DDBJ databases">
        <authorList>
            <person name="Zhu J."/>
            <person name="Qi W."/>
            <person name="Song R."/>
        </authorList>
    </citation>
    <scope>NUCLEOTIDE SEQUENCE [LARGE SCALE GENOMIC DNA]</scope>
</reference>
<evidence type="ECO:0000313" key="2">
    <source>
        <dbReference type="Proteomes" id="UP000041254"/>
    </source>
</evidence>
<accession>A0A0G4EG25</accession>
<dbReference type="EMBL" id="CDMY01000219">
    <property type="protein sequence ID" value="CEL94433.1"/>
    <property type="molecule type" value="Genomic_DNA"/>
</dbReference>
<keyword evidence="2" id="KW-1185">Reference proteome</keyword>
<protein>
    <submittedName>
        <fullName evidence="1">Uncharacterized protein</fullName>
    </submittedName>
</protein>
<evidence type="ECO:0000313" key="1">
    <source>
        <dbReference type="EMBL" id="CEL94433.1"/>
    </source>
</evidence>